<evidence type="ECO:0000256" key="3">
    <source>
        <dbReference type="SAM" id="SignalP"/>
    </source>
</evidence>
<dbReference type="EMBL" id="QNQT01000001">
    <property type="protein sequence ID" value="RDU38412.1"/>
    <property type="molecule type" value="Genomic_DNA"/>
</dbReference>
<name>A0A3D8GVL9_9BACI</name>
<feature type="signal peptide" evidence="3">
    <location>
        <begin position="1"/>
        <end position="25"/>
    </location>
</feature>
<evidence type="ECO:0000256" key="2">
    <source>
        <dbReference type="SAM" id="Phobius"/>
    </source>
</evidence>
<comment type="caution">
    <text evidence="5">The sequence shown here is derived from an EMBL/GenBank/DDBJ whole genome shotgun (WGS) entry which is preliminary data.</text>
</comment>
<keyword evidence="2" id="KW-1133">Transmembrane helix</keyword>
<evidence type="ECO:0000259" key="4">
    <source>
        <dbReference type="Pfam" id="PF14257"/>
    </source>
</evidence>
<evidence type="ECO:0000313" key="5">
    <source>
        <dbReference type="EMBL" id="RDU38412.1"/>
    </source>
</evidence>
<feature type="chain" id="PRO_5038709470" evidence="3">
    <location>
        <begin position="26"/>
        <end position="301"/>
    </location>
</feature>
<feature type="compositionally biased region" description="Polar residues" evidence="1">
    <location>
        <begin position="26"/>
        <end position="38"/>
    </location>
</feature>
<feature type="region of interest" description="Disordered" evidence="1">
    <location>
        <begin position="26"/>
        <end position="72"/>
    </location>
</feature>
<accession>A0A3D8GVL9</accession>
<reference evidence="5 6" key="1">
    <citation type="submission" date="2018-07" db="EMBL/GenBank/DDBJ databases">
        <title>Bacillus sp. YLB-04 draft genome sequence.</title>
        <authorList>
            <person name="Yu L."/>
            <person name="Tang X."/>
        </authorList>
    </citation>
    <scope>NUCLEOTIDE SEQUENCE [LARGE SCALE GENOMIC DNA]</scope>
    <source>
        <strain evidence="5 6">YLB-04</strain>
    </source>
</reference>
<keyword evidence="6" id="KW-1185">Reference proteome</keyword>
<proteinExistence type="predicted"/>
<feature type="domain" description="DUF4349" evidence="4">
    <location>
        <begin position="74"/>
        <end position="288"/>
    </location>
</feature>
<dbReference type="InterPro" id="IPR025645">
    <property type="entry name" value="DUF4349"/>
</dbReference>
<keyword evidence="3" id="KW-0732">Signal</keyword>
<sequence>MERFRKGMLALVLSLFAVLAACSNAGQSDSAKSGSADQNKVERDYGDSVGGTEEAKEKSASADGAKPTEGVSDRMVIKNAELHLRVKNFENAQKSFEAKAEKYGGYIVESSASRDGDEQMSGMMTVRVPAPHFESFLNEAEKDAAEVLDRSIRGEDVKEQYVDLDSRLKSKKAVEARLLEFMKGAAKTEDLLQISADLGEVQEEIEQITGKMKYLQNQSSLSTIKISLFERKIIAKATSPKELDTWARTKKQFISSTNFLLSVGSGLTVFFLGNLPILLFLAAVLLLIFLFFKKGIKRRGG</sequence>
<keyword evidence="2" id="KW-0812">Transmembrane</keyword>
<dbReference type="Proteomes" id="UP000257144">
    <property type="component" value="Unassembled WGS sequence"/>
</dbReference>
<gene>
    <name evidence="5" type="ORF">DRW41_02275</name>
</gene>
<dbReference type="PROSITE" id="PS51257">
    <property type="entry name" value="PROKAR_LIPOPROTEIN"/>
    <property type="match status" value="1"/>
</dbReference>
<protein>
    <submittedName>
        <fullName evidence="5">DUF4349 domain-containing protein</fullName>
    </submittedName>
</protein>
<dbReference type="AlphaFoldDB" id="A0A3D8GVL9"/>
<evidence type="ECO:0000313" key="6">
    <source>
        <dbReference type="Proteomes" id="UP000257144"/>
    </source>
</evidence>
<organism evidence="5 6">
    <name type="scientific">Neobacillus piezotolerans</name>
    <dbReference type="NCBI Taxonomy" id="2259171"/>
    <lineage>
        <taxon>Bacteria</taxon>
        <taxon>Bacillati</taxon>
        <taxon>Bacillota</taxon>
        <taxon>Bacilli</taxon>
        <taxon>Bacillales</taxon>
        <taxon>Bacillaceae</taxon>
        <taxon>Neobacillus</taxon>
    </lineage>
</organism>
<dbReference type="Pfam" id="PF14257">
    <property type="entry name" value="DUF4349"/>
    <property type="match status" value="1"/>
</dbReference>
<evidence type="ECO:0000256" key="1">
    <source>
        <dbReference type="SAM" id="MobiDB-lite"/>
    </source>
</evidence>
<dbReference type="OrthoDB" id="5381491at2"/>
<keyword evidence="2" id="KW-0472">Membrane</keyword>
<feature type="transmembrane region" description="Helical" evidence="2">
    <location>
        <begin position="259"/>
        <end position="292"/>
    </location>
</feature>
<dbReference type="RefSeq" id="WP_115450334.1">
    <property type="nucleotide sequence ID" value="NZ_QNQT01000001.1"/>
</dbReference>